<feature type="domain" description="Integrase catalytic" evidence="1">
    <location>
        <begin position="278"/>
        <end position="483"/>
    </location>
</feature>
<accession>A0AA94EH89</accession>
<evidence type="ECO:0000313" key="3">
    <source>
        <dbReference type="Proteomes" id="UP000286680"/>
    </source>
</evidence>
<evidence type="ECO:0000313" key="2">
    <source>
        <dbReference type="EMBL" id="RUO44945.1"/>
    </source>
</evidence>
<dbReference type="InterPro" id="IPR001584">
    <property type="entry name" value="Integrase_cat-core"/>
</dbReference>
<sequence>MSSFKTISVTVDELVEITGLSKPSLSKKKKAENWLTDTKTVRRGDVGRAAQLYLIESFPEDLKAKVYDHFERKAVESKLESVQEAQEYTETQILRARARYAYVQAYRKANLEDQRKRGNQKDLSLRRFCNAFESGQIEVEPEYLPEALEDKGIKLGLSPATLCRWLKAVEKDGIDGLLNKPRALQKTKIEKQPELVEALQAMWGDLSHLFEKRNFTKVRELVVAFKEGRNLDFSVPSVSSFRRWYYGLSEEDLQKMTFVTNPTKFTSKYEIQIGVHYAGNAPNSIWEFDGTPADVMCVDGRYKITAGIDTYTRRVRLLLVPSQTTDANLALLRRMIMDFGLPSDDSVMVTDNGRDYISHKFQEVLERLGVKRVQTRPYSGKEKPFIERFFGSMARGFIATMPGFIGHNVADRKRIEEKRTFAHKRAVRRGKDVLAADIAEFGATMTAQEIQQILDEYLTEYYEKKPHAGLGDKTPEQVYIESRYQPRVVNYETLAIATNPIGQPTVRNGFVQLNKVRYVAPELHDLVGKRIEVYQHPDDPEVFVGKDISNGIANGQVFPLTDITSTTQEQRAVLRSSKKRKEKELMAFRRNIIKKGKELGLKDAPNLLIAAAKRRNAAVAPFKQRPIEIDKPEFEGFEKAMKYGSSDAIADTVEAKSISEMIAEQQREKEELRTQEAPIRERRQKIIRTEADLIQMLIYKELEEGLTEEEQMKVEDYMMSDVGEMQVKAWRQVATYEHAKRAKNG</sequence>
<dbReference type="GO" id="GO:0015074">
    <property type="term" value="P:DNA integration"/>
    <property type="evidence" value="ECO:0007669"/>
    <property type="project" value="InterPro"/>
</dbReference>
<gene>
    <name evidence="2" type="ORF">CWE23_02645</name>
</gene>
<proteinExistence type="predicted"/>
<keyword evidence="3" id="KW-1185">Reference proteome</keyword>
<protein>
    <recommendedName>
        <fullName evidence="1">Integrase catalytic domain-containing protein</fullName>
    </recommendedName>
</protein>
<dbReference type="RefSeq" id="WP_126819309.1">
    <property type="nucleotide sequence ID" value="NZ_PIPS01000001.1"/>
</dbReference>
<dbReference type="SUPFAM" id="SSF53098">
    <property type="entry name" value="Ribonuclease H-like"/>
    <property type="match status" value="1"/>
</dbReference>
<dbReference type="PROSITE" id="PS50994">
    <property type="entry name" value="INTEGRASE"/>
    <property type="match status" value="1"/>
</dbReference>
<organism evidence="2 3">
    <name type="scientific">Idiomarina aquatica</name>
    <dbReference type="NCBI Taxonomy" id="1327752"/>
    <lineage>
        <taxon>Bacteria</taxon>
        <taxon>Pseudomonadati</taxon>
        <taxon>Pseudomonadota</taxon>
        <taxon>Gammaproteobacteria</taxon>
        <taxon>Alteromonadales</taxon>
        <taxon>Idiomarinaceae</taxon>
        <taxon>Idiomarina</taxon>
    </lineage>
</organism>
<dbReference type="Pfam" id="PF00665">
    <property type="entry name" value="rve"/>
    <property type="match status" value="1"/>
</dbReference>
<dbReference type="GO" id="GO:0003676">
    <property type="term" value="F:nucleic acid binding"/>
    <property type="evidence" value="ECO:0007669"/>
    <property type="project" value="InterPro"/>
</dbReference>
<dbReference type="AlphaFoldDB" id="A0AA94EH89"/>
<name>A0AA94EH89_9GAMM</name>
<dbReference type="EMBL" id="PIPS01000001">
    <property type="protein sequence ID" value="RUO44945.1"/>
    <property type="molecule type" value="Genomic_DNA"/>
</dbReference>
<dbReference type="InterPro" id="IPR012337">
    <property type="entry name" value="RNaseH-like_sf"/>
</dbReference>
<dbReference type="InterPro" id="IPR036397">
    <property type="entry name" value="RNaseH_sf"/>
</dbReference>
<reference evidence="3" key="1">
    <citation type="journal article" date="2018" name="Front. Microbiol.">
        <title>Genome-Based Analysis Reveals the Taxonomy and Diversity of the Family Idiomarinaceae.</title>
        <authorList>
            <person name="Liu Y."/>
            <person name="Lai Q."/>
            <person name="Shao Z."/>
        </authorList>
    </citation>
    <scope>NUCLEOTIDE SEQUENCE [LARGE SCALE GENOMIC DNA]</scope>
    <source>
        <strain evidence="3">SN-14</strain>
    </source>
</reference>
<comment type="caution">
    <text evidence="2">The sequence shown here is derived from an EMBL/GenBank/DDBJ whole genome shotgun (WGS) entry which is preliminary data.</text>
</comment>
<evidence type="ECO:0000259" key="1">
    <source>
        <dbReference type="PROSITE" id="PS50994"/>
    </source>
</evidence>
<dbReference type="Gene3D" id="3.30.420.10">
    <property type="entry name" value="Ribonuclease H-like superfamily/Ribonuclease H"/>
    <property type="match status" value="1"/>
</dbReference>
<dbReference type="Proteomes" id="UP000286680">
    <property type="component" value="Unassembled WGS sequence"/>
</dbReference>